<dbReference type="Gene3D" id="1.10.3730.20">
    <property type="match status" value="1"/>
</dbReference>
<evidence type="ECO:0000259" key="2">
    <source>
        <dbReference type="Pfam" id="PF00892"/>
    </source>
</evidence>
<feature type="transmembrane region" description="Helical" evidence="1">
    <location>
        <begin position="123"/>
        <end position="141"/>
    </location>
</feature>
<feature type="transmembrane region" description="Helical" evidence="1">
    <location>
        <begin position="32"/>
        <end position="52"/>
    </location>
</feature>
<feature type="transmembrane region" description="Helical" evidence="1">
    <location>
        <begin position="260"/>
        <end position="277"/>
    </location>
</feature>
<comment type="caution">
    <text evidence="3">The sequence shown here is derived from an EMBL/GenBank/DDBJ whole genome shotgun (WGS) entry which is preliminary data.</text>
</comment>
<feature type="transmembrane region" description="Helical" evidence="1">
    <location>
        <begin position="92"/>
        <end position="114"/>
    </location>
</feature>
<name>A0ABU0I9H2_9HYPH</name>
<dbReference type="InterPro" id="IPR037185">
    <property type="entry name" value="EmrE-like"/>
</dbReference>
<evidence type="ECO:0000313" key="3">
    <source>
        <dbReference type="EMBL" id="MDQ0453879.1"/>
    </source>
</evidence>
<keyword evidence="4" id="KW-1185">Reference proteome</keyword>
<dbReference type="EMBL" id="JAUSWH010000001">
    <property type="protein sequence ID" value="MDQ0453879.1"/>
    <property type="molecule type" value="Genomic_DNA"/>
</dbReference>
<reference evidence="3 4" key="1">
    <citation type="submission" date="2023-07" db="EMBL/GenBank/DDBJ databases">
        <title>Genomic Encyclopedia of Type Strains, Phase IV (KMG-IV): sequencing the most valuable type-strain genomes for metagenomic binning, comparative biology and taxonomic classification.</title>
        <authorList>
            <person name="Goeker M."/>
        </authorList>
    </citation>
    <scope>NUCLEOTIDE SEQUENCE [LARGE SCALE GENOMIC DNA]</scope>
    <source>
        <strain evidence="3 4">DSM 100301</strain>
    </source>
</reference>
<dbReference type="PANTHER" id="PTHR22911">
    <property type="entry name" value="ACYL-MALONYL CONDENSING ENZYME-RELATED"/>
    <property type="match status" value="1"/>
</dbReference>
<feature type="transmembrane region" description="Helical" evidence="1">
    <location>
        <begin position="176"/>
        <end position="198"/>
    </location>
</feature>
<feature type="transmembrane region" description="Helical" evidence="1">
    <location>
        <begin position="237"/>
        <end position="254"/>
    </location>
</feature>
<dbReference type="InterPro" id="IPR000620">
    <property type="entry name" value="EamA_dom"/>
</dbReference>
<evidence type="ECO:0000256" key="1">
    <source>
        <dbReference type="SAM" id="Phobius"/>
    </source>
</evidence>
<keyword evidence="1" id="KW-0812">Transmembrane</keyword>
<dbReference type="SUPFAM" id="SSF103481">
    <property type="entry name" value="Multidrug resistance efflux transporter EmrE"/>
    <property type="match status" value="2"/>
</dbReference>
<proteinExistence type="predicted"/>
<keyword evidence="1" id="KW-0472">Membrane</keyword>
<organism evidence="3 4">
    <name type="scientific">Rhizobium paknamense</name>
    <dbReference type="NCBI Taxonomy" id="1206817"/>
    <lineage>
        <taxon>Bacteria</taxon>
        <taxon>Pseudomonadati</taxon>
        <taxon>Pseudomonadota</taxon>
        <taxon>Alphaproteobacteria</taxon>
        <taxon>Hyphomicrobiales</taxon>
        <taxon>Rhizobiaceae</taxon>
        <taxon>Rhizobium/Agrobacterium group</taxon>
        <taxon>Rhizobium</taxon>
    </lineage>
</organism>
<dbReference type="Pfam" id="PF00892">
    <property type="entry name" value="EamA"/>
    <property type="match status" value="1"/>
</dbReference>
<feature type="transmembrane region" description="Helical" evidence="1">
    <location>
        <begin position="204"/>
        <end position="225"/>
    </location>
</feature>
<keyword evidence="1" id="KW-1133">Transmembrane helix</keyword>
<feature type="transmembrane region" description="Helical" evidence="1">
    <location>
        <begin position="147"/>
        <end position="164"/>
    </location>
</feature>
<evidence type="ECO:0000313" key="4">
    <source>
        <dbReference type="Proteomes" id="UP001235269"/>
    </source>
</evidence>
<accession>A0ABU0I9H2</accession>
<protein>
    <submittedName>
        <fullName evidence="3">Drug/metabolite transporter (DMT)-like permease</fullName>
    </submittedName>
</protein>
<gene>
    <name evidence="3" type="ORF">QO005_000194</name>
</gene>
<sequence>MNNRKGALFMAAAMAGFTINDAMTKSLTHSLGVGQIIFLRGALACLFIYLLMRAQGIRPSLKPLGNPLISVRVACEMLSSVCYLTALSLIPLANAAAILQSLPLAVTFGAALVFRDPVGWRRWLAIIAGFVGVLIIIRPGAEGFTLPALYVVMTVFLAATRDLVTTRIHADTPSIVVTLLTAMGNSVAGFGLMAYQGWQPVNLPSFALLAAAALMLMGGYQCIILSMRSGEISFIAPFRYSSMLWAIGLGFLIFHEVPDLPMLIGMMIVVASGLYMFSRERKRRTIIAATAVTEGEA</sequence>
<feature type="domain" description="EamA" evidence="2">
    <location>
        <begin position="5"/>
        <end position="137"/>
    </location>
</feature>
<dbReference type="Proteomes" id="UP001235269">
    <property type="component" value="Unassembled WGS sequence"/>
</dbReference>
<dbReference type="PANTHER" id="PTHR22911:SF135">
    <property type="entry name" value="BLR4310 PROTEIN"/>
    <property type="match status" value="1"/>
</dbReference>